<dbReference type="AlphaFoldDB" id="A0ABD0MHL4"/>
<accession>A0ABD0MHL4</accession>
<comment type="caution">
    <text evidence="4">The sequence shown here is derived from an EMBL/GenBank/DDBJ whole genome shotgun (WGS) entry which is preliminary data.</text>
</comment>
<feature type="region of interest" description="Disordered" evidence="2">
    <location>
        <begin position="81"/>
        <end position="154"/>
    </location>
</feature>
<evidence type="ECO:0000256" key="2">
    <source>
        <dbReference type="SAM" id="MobiDB-lite"/>
    </source>
</evidence>
<evidence type="ECO:0000313" key="5">
    <source>
        <dbReference type="Proteomes" id="UP001529510"/>
    </source>
</evidence>
<dbReference type="Proteomes" id="UP001529510">
    <property type="component" value="Unassembled WGS sequence"/>
</dbReference>
<feature type="compositionally biased region" description="Polar residues" evidence="2">
    <location>
        <begin position="12"/>
        <end position="22"/>
    </location>
</feature>
<feature type="coiled-coil region" evidence="1">
    <location>
        <begin position="726"/>
        <end position="753"/>
    </location>
</feature>
<evidence type="ECO:0000259" key="3">
    <source>
        <dbReference type="PROSITE" id="PS50878"/>
    </source>
</evidence>
<dbReference type="Pfam" id="PF13966">
    <property type="entry name" value="zf-RVT"/>
    <property type="match status" value="1"/>
</dbReference>
<keyword evidence="5" id="KW-1185">Reference proteome</keyword>
<dbReference type="PANTHER" id="PTHR35450">
    <property type="entry name" value="REVERSE TRANSCRIPTASE DOMAIN-CONTAINING PROTEIN"/>
    <property type="match status" value="1"/>
</dbReference>
<feature type="compositionally biased region" description="Basic and acidic residues" evidence="2">
    <location>
        <begin position="107"/>
        <end position="116"/>
    </location>
</feature>
<reference evidence="4 5" key="1">
    <citation type="submission" date="2024-05" db="EMBL/GenBank/DDBJ databases">
        <title>Genome sequencing and assembly of Indian major carp, Cirrhinus mrigala (Hamilton, 1822).</title>
        <authorList>
            <person name="Mohindra V."/>
            <person name="Chowdhury L.M."/>
            <person name="Lal K."/>
            <person name="Jena J.K."/>
        </authorList>
    </citation>
    <scope>NUCLEOTIDE SEQUENCE [LARGE SCALE GENOMIC DNA]</scope>
    <source>
        <strain evidence="4">CM1030</strain>
        <tissue evidence="4">Blood</tissue>
    </source>
</reference>
<feature type="compositionally biased region" description="Basic residues" evidence="2">
    <location>
        <begin position="81"/>
        <end position="90"/>
    </location>
</feature>
<protein>
    <recommendedName>
        <fullName evidence="3">Reverse transcriptase domain-containing protein</fullName>
    </recommendedName>
</protein>
<feature type="region of interest" description="Disordered" evidence="2">
    <location>
        <begin position="1"/>
        <end position="48"/>
    </location>
</feature>
<proteinExistence type="predicted"/>
<feature type="compositionally biased region" description="Basic and acidic residues" evidence="2">
    <location>
        <begin position="144"/>
        <end position="154"/>
    </location>
</feature>
<dbReference type="Pfam" id="PF00078">
    <property type="entry name" value="RVT_1"/>
    <property type="match status" value="1"/>
</dbReference>
<dbReference type="InterPro" id="IPR000477">
    <property type="entry name" value="RT_dom"/>
</dbReference>
<keyword evidence="1" id="KW-0175">Coiled coil</keyword>
<feature type="compositionally biased region" description="Basic and acidic residues" evidence="2">
    <location>
        <begin position="260"/>
        <end position="276"/>
    </location>
</feature>
<evidence type="ECO:0000313" key="4">
    <source>
        <dbReference type="EMBL" id="KAL0148227.1"/>
    </source>
</evidence>
<name>A0ABD0MHL4_CIRMR</name>
<dbReference type="EMBL" id="JAMKFB020000709">
    <property type="protein sequence ID" value="KAL0148227.1"/>
    <property type="molecule type" value="Genomic_DNA"/>
</dbReference>
<sequence>MHSTRKRVPIQATESYTKQYPQSRPRGGEDERLSRTDTTVTARTTDPRITRRLTQTTLTGEVMEVKCHCEKVCKNTKGLKIHQGRTKCGKKGSQMQRTVVAPGETQESSRQEEPHSPGDLSAPVSPQDLRKDSSNTSPESQTHPARERIKWPKMGDTKEWDQLDQDLDKVLGATLAGTAEQKVNTLTTITYNLPRERFGLEDKKVNIRAVHQPSRREREIHRLREEIKTLNKQFKRSTVYEREGIKDLTSQLRGRLCRLRRAESTRKRRKDRENKRSQFTKDPFRFTRTLLGEAKSGRLTSPREVVEAFLRETHNDIFRNQVLEANPNIVSIDTPVKELNISEPSWKQIQEVVKKASQMIRETKASNGNLTVVWLDLANAYGSIPHALIHAALDHYLIPQHIKGMIISYFGGIQLRFKTGHFTTQWQNLEKGIVTGCTISPILFIMGMNLIIAAAGKEARGPKMQSGIRQPPIRGYMDDLTVTTTTHVEARWVLTVLDLMATWARMRFKPKKSRYMVIRKGKLTNRVTLHVQGEVIPSLKENPIKCLGKWFDDSLTDRNNISSTEKQTKEWLRKIEKSGLPEKFKAWLYQHGFLPRLMWLLTVYEVPMTSVERVERKINKYLRRWLGIPPSFTSVGLYIRSGQLQLPLSSVVEEFKVAKCRVIMTYRDSQDEQVRQAGILTRSGRKWAADSSVAQAESMLKLRDIRGTPCTGRQGLGTSHIQQWGKAGSKDRRATIQEEVRNLEEEGRRVRAVELASQGAWTKWDLPKRKITWGDLWRLEPFRISFLLRSVYDTLPTPTNLHKWGFREDPLCKLCGERGTMAHILSGCKTALAQGRYRWRHDKVLTILANTLEQERRKKHQPHGRAIPSIKFVRAGQKPPTTVTTRTNLLQKAQSWEMKVDLRERLQFPPVVQTTLRPDAVLWSEEAKKIILIELTVPWEEGCEQAFERKSAKYQDLLQDCRGKG</sequence>
<gene>
    <name evidence="4" type="ORF">M9458_056459</name>
</gene>
<feature type="compositionally biased region" description="Polar residues" evidence="2">
    <location>
        <begin position="134"/>
        <end position="143"/>
    </location>
</feature>
<organism evidence="4 5">
    <name type="scientific">Cirrhinus mrigala</name>
    <name type="common">Mrigala</name>
    <dbReference type="NCBI Taxonomy" id="683832"/>
    <lineage>
        <taxon>Eukaryota</taxon>
        <taxon>Metazoa</taxon>
        <taxon>Chordata</taxon>
        <taxon>Craniata</taxon>
        <taxon>Vertebrata</taxon>
        <taxon>Euteleostomi</taxon>
        <taxon>Actinopterygii</taxon>
        <taxon>Neopterygii</taxon>
        <taxon>Teleostei</taxon>
        <taxon>Ostariophysi</taxon>
        <taxon>Cypriniformes</taxon>
        <taxon>Cyprinidae</taxon>
        <taxon>Labeoninae</taxon>
        <taxon>Labeonini</taxon>
        <taxon>Cirrhinus</taxon>
    </lineage>
</organism>
<feature type="domain" description="Reverse transcriptase" evidence="3">
    <location>
        <begin position="307"/>
        <end position="536"/>
    </location>
</feature>
<dbReference type="PANTHER" id="PTHR35450:SF2">
    <property type="entry name" value="REVERSE TRANSCRIPTASE DOMAIN-CONTAINING PROTEIN"/>
    <property type="match status" value="1"/>
</dbReference>
<feature type="region of interest" description="Disordered" evidence="2">
    <location>
        <begin position="259"/>
        <end position="279"/>
    </location>
</feature>
<evidence type="ECO:0000256" key="1">
    <source>
        <dbReference type="SAM" id="Coils"/>
    </source>
</evidence>
<feature type="compositionally biased region" description="Basic and acidic residues" evidence="2">
    <location>
        <begin position="26"/>
        <end position="35"/>
    </location>
</feature>
<dbReference type="InterPro" id="IPR026960">
    <property type="entry name" value="RVT-Znf"/>
</dbReference>
<dbReference type="PROSITE" id="PS50878">
    <property type="entry name" value="RT_POL"/>
    <property type="match status" value="1"/>
</dbReference>